<keyword evidence="4" id="KW-0732">Signal</keyword>
<evidence type="ECO:0000259" key="5">
    <source>
        <dbReference type="PROSITE" id="PS50015"/>
    </source>
</evidence>
<evidence type="ECO:0000313" key="8">
    <source>
        <dbReference type="Proteomes" id="UP001472866"/>
    </source>
</evidence>
<dbReference type="InterPro" id="IPR008139">
    <property type="entry name" value="SaposinB_dom"/>
</dbReference>
<feature type="chain" id="PRO_5043377008" description="peptidylprolyl isomerase" evidence="4">
    <location>
        <begin position="27"/>
        <end position="388"/>
    </location>
</feature>
<evidence type="ECO:0000256" key="3">
    <source>
        <dbReference type="SAM" id="MobiDB-lite"/>
    </source>
</evidence>
<dbReference type="PROSITE" id="PS50015">
    <property type="entry name" value="SAP_B"/>
    <property type="match status" value="1"/>
</dbReference>
<keyword evidence="2" id="KW-0413">Isomerase</keyword>
<gene>
    <name evidence="7" type="ORF">HKI87_10g63860</name>
</gene>
<evidence type="ECO:0000256" key="2">
    <source>
        <dbReference type="PROSITE-ProRule" id="PRU00277"/>
    </source>
</evidence>
<feature type="region of interest" description="Disordered" evidence="3">
    <location>
        <begin position="28"/>
        <end position="48"/>
    </location>
</feature>
<dbReference type="Gene3D" id="3.10.50.40">
    <property type="match status" value="1"/>
</dbReference>
<keyword evidence="2" id="KW-0697">Rotamase</keyword>
<accession>A0AAX4PF24</accession>
<sequence>MRASSPRGLLAVAALCAVLLSQSVAAAETSSDKARSTTSRKSSRKSKVKVYRVETPASCQNSVRDDSVVGFYYSGRLEDGTVAVQDTSVVGRPDELDMSKPRDGLMRAVQRGVRGACNGERRRVVVPPAAHGDDRFPSNTVELLVHVVTIDGVAYEGEAPSTPRAEADPASECGACRVFVRKFIKSWYVALANNMAKVANNDGKEPPSLTYNEDLEEVIQTLCSTDEFQLDTKVDTRAVVGFCERTMTVHKRRIAEQAMKHLNDVTKSWLPFTNQVCGLMAGACPVRPEEMTSACDTCKALVQEAGFDLAAQGASLRAKPAEKRAWAVLIDLCGAAKYSHGNPASAGEVCEDLVEDHGKGLVGFLTSGGGLDPLTFCERAGMCGKAEL</sequence>
<dbReference type="Pfam" id="PF00254">
    <property type="entry name" value="FKBP_C"/>
    <property type="match status" value="1"/>
</dbReference>
<dbReference type="Proteomes" id="UP001472866">
    <property type="component" value="Chromosome 10"/>
</dbReference>
<reference evidence="7 8" key="1">
    <citation type="submission" date="2024-03" db="EMBL/GenBank/DDBJ databases">
        <title>Complete genome sequence of the green alga Chloropicon roscoffensis RCC1871.</title>
        <authorList>
            <person name="Lemieux C."/>
            <person name="Pombert J.-F."/>
            <person name="Otis C."/>
            <person name="Turmel M."/>
        </authorList>
    </citation>
    <scope>NUCLEOTIDE SEQUENCE [LARGE SCALE GENOMIC DNA]</scope>
    <source>
        <strain evidence="7 8">RCC1871</strain>
    </source>
</reference>
<evidence type="ECO:0000313" key="7">
    <source>
        <dbReference type="EMBL" id="WZN64829.1"/>
    </source>
</evidence>
<evidence type="ECO:0000256" key="4">
    <source>
        <dbReference type="SAM" id="SignalP"/>
    </source>
</evidence>
<dbReference type="AlphaFoldDB" id="A0AAX4PF24"/>
<dbReference type="EMBL" id="CP151510">
    <property type="protein sequence ID" value="WZN64829.1"/>
    <property type="molecule type" value="Genomic_DNA"/>
</dbReference>
<proteinExistence type="predicted"/>
<dbReference type="EC" id="5.2.1.8" evidence="2"/>
<comment type="catalytic activity">
    <reaction evidence="2">
        <text>[protein]-peptidylproline (omega=180) = [protein]-peptidylproline (omega=0)</text>
        <dbReference type="Rhea" id="RHEA:16237"/>
        <dbReference type="Rhea" id="RHEA-COMP:10747"/>
        <dbReference type="Rhea" id="RHEA-COMP:10748"/>
        <dbReference type="ChEBI" id="CHEBI:83833"/>
        <dbReference type="ChEBI" id="CHEBI:83834"/>
        <dbReference type="EC" id="5.2.1.8"/>
    </reaction>
</comment>
<dbReference type="PROSITE" id="PS50059">
    <property type="entry name" value="FKBP_PPIASE"/>
    <property type="match status" value="1"/>
</dbReference>
<name>A0AAX4PF24_9CHLO</name>
<protein>
    <recommendedName>
        <fullName evidence="2">peptidylprolyl isomerase</fullName>
        <ecNumber evidence="2">5.2.1.8</ecNumber>
    </recommendedName>
</protein>
<evidence type="ECO:0000259" key="6">
    <source>
        <dbReference type="PROSITE" id="PS50059"/>
    </source>
</evidence>
<feature type="signal peptide" evidence="4">
    <location>
        <begin position="1"/>
        <end position="26"/>
    </location>
</feature>
<dbReference type="GO" id="GO:0003755">
    <property type="term" value="F:peptidyl-prolyl cis-trans isomerase activity"/>
    <property type="evidence" value="ECO:0007669"/>
    <property type="project" value="UniProtKB-KW"/>
</dbReference>
<keyword evidence="1" id="KW-1015">Disulfide bond</keyword>
<dbReference type="InterPro" id="IPR046357">
    <property type="entry name" value="PPIase_dom_sf"/>
</dbReference>
<keyword evidence="8" id="KW-1185">Reference proteome</keyword>
<organism evidence="7 8">
    <name type="scientific">Chloropicon roscoffensis</name>
    <dbReference type="NCBI Taxonomy" id="1461544"/>
    <lineage>
        <taxon>Eukaryota</taxon>
        <taxon>Viridiplantae</taxon>
        <taxon>Chlorophyta</taxon>
        <taxon>Chloropicophyceae</taxon>
        <taxon>Chloropicales</taxon>
        <taxon>Chloropicaceae</taxon>
        <taxon>Chloropicon</taxon>
    </lineage>
</organism>
<evidence type="ECO:0000256" key="1">
    <source>
        <dbReference type="ARBA" id="ARBA00023157"/>
    </source>
</evidence>
<feature type="domain" description="Saposin B-type" evidence="5">
    <location>
        <begin position="291"/>
        <end position="387"/>
    </location>
</feature>
<dbReference type="SUPFAM" id="SSF54534">
    <property type="entry name" value="FKBP-like"/>
    <property type="match status" value="1"/>
</dbReference>
<dbReference type="InterPro" id="IPR001179">
    <property type="entry name" value="PPIase_FKBP_dom"/>
</dbReference>
<feature type="domain" description="PPIase FKBP-type" evidence="6">
    <location>
        <begin position="66"/>
        <end position="128"/>
    </location>
</feature>